<evidence type="ECO:0000313" key="3">
    <source>
        <dbReference type="Proteomes" id="UP000283087"/>
    </source>
</evidence>
<dbReference type="EMBL" id="RQXW01000003">
    <property type="protein sequence ID" value="RTE66764.1"/>
    <property type="molecule type" value="Genomic_DNA"/>
</dbReference>
<keyword evidence="1" id="KW-0732">Signal</keyword>
<dbReference type="Proteomes" id="UP000283087">
    <property type="component" value="Unassembled WGS sequence"/>
</dbReference>
<reference evidence="2 3" key="1">
    <citation type="submission" date="2018-11" db="EMBL/GenBank/DDBJ databases">
        <title>The draft genome sequence of Amphritea opalescens ANRC-JH13T.</title>
        <authorList>
            <person name="Fang Z."/>
            <person name="Zhang Y."/>
            <person name="Han X."/>
        </authorList>
    </citation>
    <scope>NUCLEOTIDE SEQUENCE [LARGE SCALE GENOMIC DNA]</scope>
    <source>
        <strain evidence="2 3">ANRC-JH13</strain>
    </source>
</reference>
<proteinExistence type="predicted"/>
<evidence type="ECO:0000313" key="2">
    <source>
        <dbReference type="EMBL" id="RTE66764.1"/>
    </source>
</evidence>
<gene>
    <name evidence="2" type="ORF">EH243_03925</name>
</gene>
<dbReference type="RefSeq" id="WP_126157348.1">
    <property type="nucleotide sequence ID" value="NZ_RQXW01000003.1"/>
</dbReference>
<sequence length="502" mass="56984">MRTLTLILMLLTSSLWAGSDDIPENLYHQIQVKPLDGLPHYPSLTLDNLPVLNTLEYTDGWQHPLDNINQISALIADDSGYYIAGTTLHSEDLNVQFNRHEIDDLLGSSSFIASTDKELFSASTNKKIAVSLFHLNPQGELLWVNRLENDIVSSGPMVRLPDGRTLLAMTPLMLDEENGFSSFLFFISADGQTLQRRELPNTLINSLLLTSQGNILAGVVRREASEDPSSMTLRQYAYTLNADGSVQNELLLANHPGANLVYKVLSLAKEYEDSFVLSGGDSVFIIDKGGKPLERFLLRPTLDQYADYYINTFYRDNDKNLLIQGFYGREKSLLAEIKVNYLQSVTRPTNPVDELTPSYQRMLDNPLLRGIYNDMLSDMRHQIRERSTPFNAVLTHDRELINLVDLQEESTQHLYTGSVSENGLRLIERIYNGEQQYYLLDKDSHLLIRGQMPTPFCQHLCLLDNNRLMSLQWDDKFGYILHQGEFTSINDSSINTAETSHH</sequence>
<keyword evidence="3" id="KW-1185">Reference proteome</keyword>
<name>A0A430KTX3_9GAMM</name>
<protein>
    <submittedName>
        <fullName evidence="2">Uncharacterized protein</fullName>
    </submittedName>
</protein>
<feature type="signal peptide" evidence="1">
    <location>
        <begin position="1"/>
        <end position="17"/>
    </location>
</feature>
<feature type="chain" id="PRO_5019480086" evidence="1">
    <location>
        <begin position="18"/>
        <end position="502"/>
    </location>
</feature>
<dbReference type="InterPro" id="IPR011047">
    <property type="entry name" value="Quinoprotein_ADH-like_sf"/>
</dbReference>
<evidence type="ECO:0000256" key="1">
    <source>
        <dbReference type="SAM" id="SignalP"/>
    </source>
</evidence>
<dbReference type="AlphaFoldDB" id="A0A430KTX3"/>
<organism evidence="2 3">
    <name type="scientific">Amphritea opalescens</name>
    <dbReference type="NCBI Taxonomy" id="2490544"/>
    <lineage>
        <taxon>Bacteria</taxon>
        <taxon>Pseudomonadati</taxon>
        <taxon>Pseudomonadota</taxon>
        <taxon>Gammaproteobacteria</taxon>
        <taxon>Oceanospirillales</taxon>
        <taxon>Oceanospirillaceae</taxon>
        <taxon>Amphritea</taxon>
    </lineage>
</organism>
<comment type="caution">
    <text evidence="2">The sequence shown here is derived from an EMBL/GenBank/DDBJ whole genome shotgun (WGS) entry which is preliminary data.</text>
</comment>
<dbReference type="SUPFAM" id="SSF50998">
    <property type="entry name" value="Quinoprotein alcohol dehydrogenase-like"/>
    <property type="match status" value="1"/>
</dbReference>
<accession>A0A430KTX3</accession>